<dbReference type="Proteomes" id="UP000234341">
    <property type="component" value="Unassembled WGS sequence"/>
</dbReference>
<organism evidence="1 2">
    <name type="scientific">Cupriavidus pauculus</name>
    <dbReference type="NCBI Taxonomy" id="82633"/>
    <lineage>
        <taxon>Bacteria</taxon>
        <taxon>Pseudomonadati</taxon>
        <taxon>Pseudomonadota</taxon>
        <taxon>Betaproteobacteria</taxon>
        <taxon>Burkholderiales</taxon>
        <taxon>Burkholderiaceae</taxon>
        <taxon>Cupriavidus</taxon>
    </lineage>
</organism>
<dbReference type="RefSeq" id="WP_101683514.1">
    <property type="nucleotide sequence ID" value="NZ_PJRP01000011.1"/>
</dbReference>
<proteinExistence type="predicted"/>
<reference evidence="1 2" key="1">
    <citation type="submission" date="2017-12" db="EMBL/GenBank/DDBJ databases">
        <title>Genome sequence of the active heterotrophic nitrifier-denitrifier, Cupriavidus pauculus UM1.</title>
        <authorList>
            <person name="Putonti C."/>
            <person name="Castignetti D."/>
        </authorList>
    </citation>
    <scope>NUCLEOTIDE SEQUENCE [LARGE SCALE GENOMIC DNA]</scope>
    <source>
        <strain evidence="1 2">UM1</strain>
    </source>
</reference>
<sequence>MPDFSIGNGWNNQFAGLGGGALALSVNVGGTSSSFNSDQTFAELTPLGPEMTQTDGLKVVSTTTDPQFQSNGVAAFLHPVPDARLQQTLDLRQAVGRVSLGWTGTWGALRGNFRDEPAFMQVVLRDTSGGLLTTLFRVDSGGQLGTWGFAWLTAFVGQVVVLSFEQCKRGQGTSIEMVSVDDSAPRPRSFIVNGDFSAGLSGWTVSQSRGAQNIRSGVRMLRGLEVQRTFYAQPDQPWARLTDTFHNPSGSPITARASYTSFLGSLGAGVIYPPVGALQKALASWDGLGTGRDTGFVFGAADDVAYTSTSMLNVSDGSNMVTMDFAITVPAGGTVTLVNFLILTGTNTWIRATSTAARATEVDTQAASIAANFRTDVLYQRGLTQQQLDTLKNF</sequence>
<protein>
    <submittedName>
        <fullName evidence="1">Uncharacterized protein</fullName>
    </submittedName>
</protein>
<gene>
    <name evidence="1" type="ORF">CYJ10_21690</name>
</gene>
<accession>A0A2N5C8G7</accession>
<evidence type="ECO:0000313" key="2">
    <source>
        <dbReference type="Proteomes" id="UP000234341"/>
    </source>
</evidence>
<evidence type="ECO:0000313" key="1">
    <source>
        <dbReference type="EMBL" id="PLP98500.1"/>
    </source>
</evidence>
<dbReference type="EMBL" id="PJRP01000011">
    <property type="protein sequence ID" value="PLP98500.1"/>
    <property type="molecule type" value="Genomic_DNA"/>
</dbReference>
<dbReference type="AlphaFoldDB" id="A0A2N5C8G7"/>
<name>A0A2N5C8G7_9BURK</name>
<comment type="caution">
    <text evidence="1">The sequence shown here is derived from an EMBL/GenBank/DDBJ whole genome shotgun (WGS) entry which is preliminary data.</text>
</comment>
<dbReference type="OrthoDB" id="8840868at2"/>